<evidence type="ECO:0000313" key="3">
    <source>
        <dbReference type="Proteomes" id="UP000179368"/>
    </source>
</evidence>
<evidence type="ECO:0000313" key="2">
    <source>
        <dbReference type="EMBL" id="OGG40003.1"/>
    </source>
</evidence>
<dbReference type="Proteomes" id="UP000179368">
    <property type="component" value="Unassembled WGS sequence"/>
</dbReference>
<reference evidence="2 3" key="1">
    <citation type="journal article" date="2016" name="Nat. Commun.">
        <title>Thousands of microbial genomes shed light on interconnected biogeochemical processes in an aquifer system.</title>
        <authorList>
            <person name="Anantharaman K."/>
            <person name="Brown C.T."/>
            <person name="Hug L.A."/>
            <person name="Sharon I."/>
            <person name="Castelle C.J."/>
            <person name="Probst A.J."/>
            <person name="Thomas B.C."/>
            <person name="Singh A."/>
            <person name="Wilkins M.J."/>
            <person name="Karaoz U."/>
            <person name="Brodie E.L."/>
            <person name="Williams K.H."/>
            <person name="Hubbard S.S."/>
            <person name="Banfield J.F."/>
        </authorList>
    </citation>
    <scope>NUCLEOTIDE SEQUENCE [LARGE SCALE GENOMIC DNA]</scope>
</reference>
<protein>
    <submittedName>
        <fullName evidence="2">Uncharacterized protein</fullName>
    </submittedName>
</protein>
<evidence type="ECO:0000256" key="1">
    <source>
        <dbReference type="SAM" id="Phobius"/>
    </source>
</evidence>
<keyword evidence="1" id="KW-1133">Transmembrane helix</keyword>
<accession>A0A1F6BT39</accession>
<dbReference type="EMBL" id="MFKG01000032">
    <property type="protein sequence ID" value="OGG40003.1"/>
    <property type="molecule type" value="Genomic_DNA"/>
</dbReference>
<dbReference type="AlphaFoldDB" id="A0A1F6BT39"/>
<gene>
    <name evidence="2" type="ORF">A2116_01825</name>
</gene>
<proteinExistence type="predicted"/>
<name>A0A1F6BT39_9BACT</name>
<sequence>MDLEKTVEKARKGLQKIQRSENKTKKRYLAVLSLLAMIIVVGLWFFYLQATLPHPAAIETEEVRDEDSFFRTIGRGAKNIIEGLKNQFTELKANFSQVKEFSVEGGGAEFTPSP</sequence>
<organism evidence="2 3">
    <name type="scientific">Candidatus Jorgensenbacteria bacterium GWA1_49_17</name>
    <dbReference type="NCBI Taxonomy" id="1798467"/>
    <lineage>
        <taxon>Bacteria</taxon>
        <taxon>Candidatus Joergenseniibacteriota</taxon>
    </lineage>
</organism>
<feature type="transmembrane region" description="Helical" evidence="1">
    <location>
        <begin position="28"/>
        <end position="47"/>
    </location>
</feature>
<keyword evidence="1" id="KW-0812">Transmembrane</keyword>
<keyword evidence="1" id="KW-0472">Membrane</keyword>
<comment type="caution">
    <text evidence="2">The sequence shown here is derived from an EMBL/GenBank/DDBJ whole genome shotgun (WGS) entry which is preliminary data.</text>
</comment>